<dbReference type="SUPFAM" id="SSF48452">
    <property type="entry name" value="TPR-like"/>
    <property type="match status" value="1"/>
</dbReference>
<dbReference type="RefSeq" id="WP_204009757.1">
    <property type="nucleotide sequence ID" value="NZ_BOOG01000003.1"/>
</dbReference>
<dbReference type="Pfam" id="PF00211">
    <property type="entry name" value="Guanylate_cyc"/>
    <property type="match status" value="1"/>
</dbReference>
<dbReference type="Gene3D" id="3.30.70.1230">
    <property type="entry name" value="Nucleotide cyclase"/>
    <property type="match status" value="1"/>
</dbReference>
<dbReference type="GO" id="GO:0005737">
    <property type="term" value="C:cytoplasm"/>
    <property type="evidence" value="ECO:0007669"/>
    <property type="project" value="TreeGrafter"/>
</dbReference>
<comment type="caution">
    <text evidence="4">The sequence shown here is derived from an EMBL/GenBank/DDBJ whole genome shotgun (WGS) entry which is preliminary data.</text>
</comment>
<dbReference type="PANTHER" id="PTHR16305">
    <property type="entry name" value="TESTICULAR SOLUBLE ADENYLYL CYCLASE"/>
    <property type="match status" value="1"/>
</dbReference>
<reference evidence="4" key="1">
    <citation type="submission" date="2021-01" db="EMBL/GenBank/DDBJ databases">
        <title>Whole genome shotgun sequence of Sphaerimonospora thailandensis NBRC 107569.</title>
        <authorList>
            <person name="Komaki H."/>
            <person name="Tamura T."/>
        </authorList>
    </citation>
    <scope>NUCLEOTIDE SEQUENCE</scope>
    <source>
        <strain evidence="4">NBRC 107569</strain>
    </source>
</reference>
<proteinExistence type="predicted"/>
<name>A0A8J3R3X1_9ACTN</name>
<dbReference type="InterPro" id="IPR029787">
    <property type="entry name" value="Nucleotide_cyclase"/>
</dbReference>
<dbReference type="PANTHER" id="PTHR16305:SF28">
    <property type="entry name" value="GUANYLATE CYCLASE DOMAIN-CONTAINING PROTEIN"/>
    <property type="match status" value="1"/>
</dbReference>
<dbReference type="GO" id="GO:0005524">
    <property type="term" value="F:ATP binding"/>
    <property type="evidence" value="ECO:0007669"/>
    <property type="project" value="UniProtKB-KW"/>
</dbReference>
<evidence type="ECO:0000313" key="4">
    <source>
        <dbReference type="EMBL" id="GIH67930.1"/>
    </source>
</evidence>
<keyword evidence="2" id="KW-0067">ATP-binding</keyword>
<evidence type="ECO:0000256" key="2">
    <source>
        <dbReference type="ARBA" id="ARBA00022840"/>
    </source>
</evidence>
<keyword evidence="1" id="KW-0547">Nucleotide-binding</keyword>
<dbReference type="GO" id="GO:0004016">
    <property type="term" value="F:adenylate cyclase activity"/>
    <property type="evidence" value="ECO:0007669"/>
    <property type="project" value="TreeGrafter"/>
</dbReference>
<dbReference type="CDD" id="cd07302">
    <property type="entry name" value="CHD"/>
    <property type="match status" value="1"/>
</dbReference>
<feature type="domain" description="Guanylate cyclase" evidence="3">
    <location>
        <begin position="14"/>
        <end position="143"/>
    </location>
</feature>
<dbReference type="InterPro" id="IPR001054">
    <property type="entry name" value="A/G_cyclase"/>
</dbReference>
<dbReference type="InterPro" id="IPR011990">
    <property type="entry name" value="TPR-like_helical_dom_sf"/>
</dbReference>
<keyword evidence="5" id="KW-1185">Reference proteome</keyword>
<dbReference type="GO" id="GO:0009190">
    <property type="term" value="P:cyclic nucleotide biosynthetic process"/>
    <property type="evidence" value="ECO:0007669"/>
    <property type="project" value="InterPro"/>
</dbReference>
<dbReference type="Gene3D" id="3.40.50.300">
    <property type="entry name" value="P-loop containing nucleotide triphosphate hydrolases"/>
    <property type="match status" value="1"/>
</dbReference>
<evidence type="ECO:0000259" key="3">
    <source>
        <dbReference type="PROSITE" id="PS50125"/>
    </source>
</evidence>
<dbReference type="SUPFAM" id="SSF52540">
    <property type="entry name" value="P-loop containing nucleoside triphosphate hydrolases"/>
    <property type="match status" value="1"/>
</dbReference>
<dbReference type="EMBL" id="BOOG01000003">
    <property type="protein sequence ID" value="GIH67930.1"/>
    <property type="molecule type" value="Genomic_DNA"/>
</dbReference>
<evidence type="ECO:0000256" key="1">
    <source>
        <dbReference type="ARBA" id="ARBA00022741"/>
    </source>
</evidence>
<gene>
    <name evidence="4" type="primary">cyaI2</name>
    <name evidence="4" type="ORF">Mth01_01830</name>
</gene>
<evidence type="ECO:0000313" key="5">
    <source>
        <dbReference type="Proteomes" id="UP000610966"/>
    </source>
</evidence>
<accession>A0A8J3R3X1</accession>
<organism evidence="4 5">
    <name type="scientific">Sphaerimonospora thailandensis</name>
    <dbReference type="NCBI Taxonomy" id="795644"/>
    <lineage>
        <taxon>Bacteria</taxon>
        <taxon>Bacillati</taxon>
        <taxon>Actinomycetota</taxon>
        <taxon>Actinomycetes</taxon>
        <taxon>Streptosporangiales</taxon>
        <taxon>Streptosporangiaceae</taxon>
        <taxon>Sphaerimonospora</taxon>
    </lineage>
</organism>
<dbReference type="AlphaFoldDB" id="A0A8J3R3X1"/>
<dbReference type="GO" id="GO:0035556">
    <property type="term" value="P:intracellular signal transduction"/>
    <property type="evidence" value="ECO:0007669"/>
    <property type="project" value="InterPro"/>
</dbReference>
<protein>
    <submittedName>
        <fullName evidence="4">Guanylate cyclase</fullName>
    </submittedName>
</protein>
<dbReference type="Proteomes" id="UP000610966">
    <property type="component" value="Unassembled WGS sequence"/>
</dbReference>
<dbReference type="PROSITE" id="PS50125">
    <property type="entry name" value="GUANYLATE_CYCLASE_2"/>
    <property type="match status" value="1"/>
</dbReference>
<dbReference type="InterPro" id="IPR027417">
    <property type="entry name" value="P-loop_NTPase"/>
</dbReference>
<dbReference type="Pfam" id="PF13191">
    <property type="entry name" value="AAA_16"/>
    <property type="match status" value="1"/>
</dbReference>
<dbReference type="SMART" id="SM00044">
    <property type="entry name" value="CYCc"/>
    <property type="match status" value="1"/>
</dbReference>
<sequence length="1019" mass="110417">MSRKGSRPARRNVVVLFIDIVGSTELAERLDPELLLRILERYYDACRTEILERGGVVEKYIGDAIMAVFGVPVSREDDALRAVLAAHAAMSAVHRLGAEIAPTHGVRLDAHCGIAFGQVMVVGGSGSDVRVIGDTVNTASRLQSAAGDGEILLGDDVARLVRRYAVLDDVPPLTLKGKRDPVRAWRLVAVEPDRAEPATDTIPLIGRAEELRRLTLLRDRVVRDRRCGMATLLGVPGIGKSRLVREFLHNVSDDVTVLTGRCPSYGIGATYRPIVEMLETLNHDWAAIAEAVGPESERALRGLTGSGAADYAAYGDTPGIAGIAEIAQAVRSLFEALARRQPLVVVLDDLQWAEPTLLDLIEDCAAWLADVPVLLVCVVRPEFYETRPSWGQGTACAVSLELGPLNRPDMARLVAELRAARADVVAHDDDGVYRRVACGSDGNPLFAELMLETLAEGAAAIPPTIQALLGARLDRLGEAEREVLERAATIGQAFTMDQVEALLDAENLAMATATPLARLQHGRLIRRGALPGSFEFTQTLTRETVYALARKESRADWHRRLADWLSDRAAGVSDDAPFPGSSSGDVSRHLLAACRLTREVRPGDPLLRELTDRAADSLIRDGGQALHRRDMPAAIALLERGREMLPAGRSEHRSLAVRISDARLARGEGDRAAAALDRAEELLPDDPRNALTCAIQREILTLRSGARAPELASLRRRLALDPRDDLSWCRFHQLEALIHIESGRFGAADRALRDGLARARVMGDRYEEDRLLGGLCELVQWSPTPVREGLALCADLLARLAGDRALLVPVLVTRARLLALAGDLDTAREALDTADRYADELHLDLPAIAVAQVRGLVESLDGNHETARSLFERAAAALRTAGHVAPAATLEVYAAREILRRGDVRQAVEELGRGDAGPRQLRGELAAIAMRATIASLDGEHLAAVNAAEHVTTLLESTDDPCLRGDILVEVAQIHRAAGRDPADAARRALDAYLSKGASLPARRVRDWIEEGRRGEPCP</sequence>
<dbReference type="Gene3D" id="1.25.40.10">
    <property type="entry name" value="Tetratricopeptide repeat domain"/>
    <property type="match status" value="1"/>
</dbReference>
<dbReference type="SUPFAM" id="SSF55073">
    <property type="entry name" value="Nucleotide cyclase"/>
    <property type="match status" value="1"/>
</dbReference>
<dbReference type="InterPro" id="IPR041664">
    <property type="entry name" value="AAA_16"/>
</dbReference>